<dbReference type="AlphaFoldDB" id="C7XTX8"/>
<reference evidence="1 2" key="1">
    <citation type="submission" date="2009-06" db="EMBL/GenBank/DDBJ databases">
        <title>The Genome Sequence of Lactobacillus coleohominis strain 101-4-CHN.</title>
        <authorList>
            <consortium name="The Broad Institute Genome Sequencing Platform"/>
            <person name="Ward D."/>
            <person name="Young S.K."/>
            <person name="Zeng Q."/>
            <person name="Koehrsen M."/>
            <person name="Alvarado L."/>
            <person name="Berlin A."/>
            <person name="Borenstein D."/>
            <person name="Chen Z."/>
            <person name="Engels R."/>
            <person name="Freedman E."/>
            <person name="Gellesch M."/>
            <person name="Goldberg J."/>
            <person name="Griggs A."/>
            <person name="Gujja S."/>
            <person name="Heiman D."/>
            <person name="Hepburn T."/>
            <person name="Howarth C."/>
            <person name="Jen D."/>
            <person name="Larson L."/>
            <person name="Lewis B."/>
            <person name="Mehta T."/>
            <person name="Park D."/>
            <person name="Pearson M."/>
            <person name="Roberts A."/>
            <person name="Saif S."/>
            <person name="Shea T."/>
            <person name="Shenoy N."/>
            <person name="Sisk P."/>
            <person name="Stolte C."/>
            <person name="Sykes S."/>
            <person name="Walk T."/>
            <person name="White J."/>
            <person name="Yandava C."/>
            <person name="Liu Y."/>
            <person name="Xu Q."/>
            <person name="Lander E."/>
            <person name="Nusbaum C."/>
            <person name="Galagan J."/>
            <person name="Birren B."/>
        </authorList>
    </citation>
    <scope>NUCLEOTIDE SEQUENCE [LARGE SCALE GENOMIC DNA]</scope>
    <source>
        <strain evidence="1 2">101-4-CHN</strain>
    </source>
</reference>
<dbReference type="Gene3D" id="3.40.50.1820">
    <property type="entry name" value="alpha/beta hydrolase"/>
    <property type="match status" value="1"/>
</dbReference>
<dbReference type="Pfam" id="PF06028">
    <property type="entry name" value="DUF915"/>
    <property type="match status" value="1"/>
</dbReference>
<dbReference type="InterPro" id="IPR029058">
    <property type="entry name" value="AB_hydrolase_fold"/>
</dbReference>
<organism evidence="1 2">
    <name type="scientific">Limosilactobacillus coleohominis 101-4-CHN</name>
    <dbReference type="NCBI Taxonomy" id="575594"/>
    <lineage>
        <taxon>Bacteria</taxon>
        <taxon>Bacillati</taxon>
        <taxon>Bacillota</taxon>
        <taxon>Bacilli</taxon>
        <taxon>Lactobacillales</taxon>
        <taxon>Lactobacillaceae</taxon>
        <taxon>Limosilactobacillus</taxon>
    </lineage>
</organism>
<dbReference type="STRING" id="575594.HMPREF0501_00144"/>
<dbReference type="Proteomes" id="UP000003987">
    <property type="component" value="Unassembled WGS sequence"/>
</dbReference>
<gene>
    <name evidence="1" type="ORF">HMPREF0501_00144</name>
</gene>
<evidence type="ECO:0000313" key="2">
    <source>
        <dbReference type="Proteomes" id="UP000003987"/>
    </source>
</evidence>
<sequence length="279" mass="30967">MKKLRITGIVILGLAIILGICYEQGMIHSNSGKYIKSSTPTIFFHGWGSSAHAEQHMVNAAKRAGVTNTVIHANVNQKGQVTLVGKIPHHANNQIVMVNYADNKNSDYHQDGKYAFNVIEKLQNTYHFKQINLVGHSMGNMSISFYLLDHTHNQKLPQLNKQVAIAGHFDGIKGRDLPSGLEIDSHTGQPNKMSPAYRQLLGLRSIYPKSAKVLNMYGDIGDGSDGQVTNESSKTMRYLVAGRAASYQEKKFAGKQAQHSKLHSNRQVDQALINFLWSK</sequence>
<dbReference type="InterPro" id="IPR010315">
    <property type="entry name" value="DUF915_hydro-like"/>
</dbReference>
<dbReference type="OrthoDB" id="503948at2"/>
<dbReference type="HOGENOM" id="CLU_077377_0_0_9"/>
<proteinExistence type="predicted"/>
<protein>
    <recommendedName>
        <fullName evidence="3">Cell surface hydrolase (Putative)</fullName>
    </recommendedName>
</protein>
<evidence type="ECO:0008006" key="3">
    <source>
        <dbReference type="Google" id="ProtNLM"/>
    </source>
</evidence>
<keyword evidence="2" id="KW-1185">Reference proteome</keyword>
<dbReference type="eggNOG" id="COG4814">
    <property type="taxonomic scope" value="Bacteria"/>
</dbReference>
<dbReference type="RefSeq" id="WP_006915883.1">
    <property type="nucleotide sequence ID" value="NZ_GG698802.1"/>
</dbReference>
<evidence type="ECO:0000313" key="1">
    <source>
        <dbReference type="EMBL" id="EEU30739.1"/>
    </source>
</evidence>
<name>C7XTX8_9LACO</name>
<accession>C7XTX8</accession>
<dbReference type="SUPFAM" id="SSF53474">
    <property type="entry name" value="alpha/beta-Hydrolases"/>
    <property type="match status" value="1"/>
</dbReference>
<dbReference type="EMBL" id="GG698802">
    <property type="protein sequence ID" value="EEU30739.1"/>
    <property type="molecule type" value="Genomic_DNA"/>
</dbReference>